<name>A0A0C3LH28_9AGAM</name>
<dbReference type="EMBL" id="KN823162">
    <property type="protein sequence ID" value="KIO20752.1"/>
    <property type="molecule type" value="Genomic_DNA"/>
</dbReference>
<reference evidence="2 3" key="1">
    <citation type="submission" date="2014-04" db="EMBL/GenBank/DDBJ databases">
        <authorList>
            <consortium name="DOE Joint Genome Institute"/>
            <person name="Kuo A."/>
            <person name="Girlanda M."/>
            <person name="Perotto S."/>
            <person name="Kohler A."/>
            <person name="Nagy L.G."/>
            <person name="Floudas D."/>
            <person name="Copeland A."/>
            <person name="Barry K.W."/>
            <person name="Cichocki N."/>
            <person name="Veneault-Fourrey C."/>
            <person name="LaButti K."/>
            <person name="Lindquist E.A."/>
            <person name="Lipzen A."/>
            <person name="Lundell T."/>
            <person name="Morin E."/>
            <person name="Murat C."/>
            <person name="Sun H."/>
            <person name="Tunlid A."/>
            <person name="Henrissat B."/>
            <person name="Grigoriev I.V."/>
            <person name="Hibbett D.S."/>
            <person name="Martin F."/>
            <person name="Nordberg H.P."/>
            <person name="Cantor M.N."/>
            <person name="Hua S.X."/>
        </authorList>
    </citation>
    <scope>NUCLEOTIDE SEQUENCE [LARGE SCALE GENOMIC DNA]</scope>
    <source>
        <strain evidence="2 3">MUT 4182</strain>
    </source>
</reference>
<evidence type="ECO:0000256" key="1">
    <source>
        <dbReference type="SAM" id="MobiDB-lite"/>
    </source>
</evidence>
<dbReference type="AlphaFoldDB" id="A0A0C3LH28"/>
<dbReference type="HOGENOM" id="CLU_439533_0_0_1"/>
<feature type="region of interest" description="Disordered" evidence="1">
    <location>
        <begin position="559"/>
        <end position="606"/>
    </location>
</feature>
<evidence type="ECO:0000313" key="3">
    <source>
        <dbReference type="Proteomes" id="UP000054248"/>
    </source>
</evidence>
<sequence length="606" mass="68837">MHIEIPGNYFVLNRFWDPRANAWPYPYLILAVAEGNSRLRCESLADPELSDGMQLAEQIRALQLAQVVIKQSLDRRIANARQQQNALRPVNKLPAEVLSAIFHQFIANASIFDHFASLFIVAGVSAHWKSVVDSTPSLWSFVSSNHTKLQVDRALKKSGRTPISVAYRQWDELALHLPTIGHLRAFLKVQLPHLRKLDINVAYPSSTPLDLFGGKRGALEDVRLTSAYIVWDSEVLSRLQRLQLDYREASGSGPSLTRLLWLLQQSPHLRCFSWSGWIHHNMPITRVMRTITLSRLTKLSLREVSEFGVFKILESIHAPSCSQFTIQCKSQDCDTELLSQLQRFLPSLKNSLQGAATISVCLGPSTFHYHCVPKTPDCRSKLDFKFERAESFSLFEWFAEQLHDFSLITPPIDIRFDPRFDFTCDDTILPTLFRLRNVVSLTVADRVVGPCRLLKWLSRPITSQGNTPSWPFPNLREMKLGQSNLLIQDVLNLFRSRYPVSSPIILSGRPVRLQTLRLVGRGWQDNSAEQDLKRILLGTEYSLKRSSWGHVPCKVNDDSLDVRDEESSCNSYESYESPTADSETASEMDHSDASESEDSEDEIGDE</sequence>
<reference evidence="3" key="2">
    <citation type="submission" date="2015-01" db="EMBL/GenBank/DDBJ databases">
        <title>Evolutionary Origins and Diversification of the Mycorrhizal Mutualists.</title>
        <authorList>
            <consortium name="DOE Joint Genome Institute"/>
            <consortium name="Mycorrhizal Genomics Consortium"/>
            <person name="Kohler A."/>
            <person name="Kuo A."/>
            <person name="Nagy L.G."/>
            <person name="Floudas D."/>
            <person name="Copeland A."/>
            <person name="Barry K.W."/>
            <person name="Cichocki N."/>
            <person name="Veneault-Fourrey C."/>
            <person name="LaButti K."/>
            <person name="Lindquist E.A."/>
            <person name="Lipzen A."/>
            <person name="Lundell T."/>
            <person name="Morin E."/>
            <person name="Murat C."/>
            <person name="Riley R."/>
            <person name="Ohm R."/>
            <person name="Sun H."/>
            <person name="Tunlid A."/>
            <person name="Henrissat B."/>
            <person name="Grigoriev I.V."/>
            <person name="Hibbett D.S."/>
            <person name="Martin F."/>
        </authorList>
    </citation>
    <scope>NUCLEOTIDE SEQUENCE [LARGE SCALE GENOMIC DNA]</scope>
    <source>
        <strain evidence="3">MUT 4182</strain>
    </source>
</reference>
<gene>
    <name evidence="2" type="ORF">M407DRAFT_29601</name>
</gene>
<proteinExistence type="predicted"/>
<keyword evidence="3" id="KW-1185">Reference proteome</keyword>
<dbReference type="STRING" id="1051891.A0A0C3LH28"/>
<accession>A0A0C3LH28</accession>
<dbReference type="OrthoDB" id="3365698at2759"/>
<feature type="compositionally biased region" description="Low complexity" evidence="1">
    <location>
        <begin position="568"/>
        <end position="577"/>
    </location>
</feature>
<dbReference type="Proteomes" id="UP000054248">
    <property type="component" value="Unassembled WGS sequence"/>
</dbReference>
<feature type="compositionally biased region" description="Acidic residues" evidence="1">
    <location>
        <begin position="594"/>
        <end position="606"/>
    </location>
</feature>
<protein>
    <submittedName>
        <fullName evidence="2">Uncharacterized protein</fullName>
    </submittedName>
</protein>
<evidence type="ECO:0000313" key="2">
    <source>
        <dbReference type="EMBL" id="KIO20752.1"/>
    </source>
</evidence>
<organism evidence="2 3">
    <name type="scientific">Tulasnella calospora MUT 4182</name>
    <dbReference type="NCBI Taxonomy" id="1051891"/>
    <lineage>
        <taxon>Eukaryota</taxon>
        <taxon>Fungi</taxon>
        <taxon>Dikarya</taxon>
        <taxon>Basidiomycota</taxon>
        <taxon>Agaricomycotina</taxon>
        <taxon>Agaricomycetes</taxon>
        <taxon>Cantharellales</taxon>
        <taxon>Tulasnellaceae</taxon>
        <taxon>Tulasnella</taxon>
    </lineage>
</organism>